<evidence type="ECO:0000256" key="4">
    <source>
        <dbReference type="ARBA" id="ARBA00022722"/>
    </source>
</evidence>
<feature type="domain" description="RNase H type-2" evidence="11">
    <location>
        <begin position="39"/>
        <end position="262"/>
    </location>
</feature>
<dbReference type="InterPro" id="IPR004649">
    <property type="entry name" value="RNase_H2_suA"/>
</dbReference>
<name>A0ABD0YWM7_9HEMI</name>
<comment type="cofactor">
    <cofactor evidence="2">
        <name>Mg(2+)</name>
        <dbReference type="ChEBI" id="CHEBI:18420"/>
    </cofactor>
</comment>
<evidence type="ECO:0000256" key="3">
    <source>
        <dbReference type="ARBA" id="ARBA00007058"/>
    </source>
</evidence>
<comment type="similarity">
    <text evidence="3">Belongs to the RNase HII family. Eukaryotic subfamily.</text>
</comment>
<comment type="catalytic activity">
    <reaction evidence="1 9 10">
        <text>Endonucleolytic cleavage to 5'-phosphomonoester.</text>
        <dbReference type="EC" id="3.1.26.4"/>
    </reaction>
</comment>
<dbReference type="Pfam" id="PF01351">
    <property type="entry name" value="RNase_HII"/>
    <property type="match status" value="1"/>
</dbReference>
<protein>
    <recommendedName>
        <fullName evidence="10">Ribonuclease</fullName>
        <ecNumber evidence="10">3.1.26.4</ecNumber>
    </recommendedName>
</protein>
<dbReference type="CDD" id="cd07181">
    <property type="entry name" value="RNase_HII_eukaryota_like"/>
    <property type="match status" value="1"/>
</dbReference>
<dbReference type="PANTHER" id="PTHR10954:SF7">
    <property type="entry name" value="RIBONUCLEASE H2 SUBUNIT A"/>
    <property type="match status" value="1"/>
</dbReference>
<dbReference type="Proteomes" id="UP001558652">
    <property type="component" value="Unassembled WGS sequence"/>
</dbReference>
<comment type="caution">
    <text evidence="12">The sequence shown here is derived from an EMBL/GenBank/DDBJ whole genome shotgun (WGS) entry which is preliminary data.</text>
</comment>
<dbReference type="GO" id="GO:0003723">
    <property type="term" value="F:RNA binding"/>
    <property type="evidence" value="ECO:0007669"/>
    <property type="project" value="UniProtKB-UniRule"/>
</dbReference>
<feature type="binding site" evidence="9">
    <location>
        <position position="46"/>
    </location>
    <ligand>
        <name>a divalent metal cation</name>
        <dbReference type="ChEBI" id="CHEBI:60240"/>
    </ligand>
</feature>
<dbReference type="PROSITE" id="PS51975">
    <property type="entry name" value="RNASE_H_2"/>
    <property type="match status" value="1"/>
</dbReference>
<evidence type="ECO:0000313" key="12">
    <source>
        <dbReference type="EMBL" id="KAL1140260.1"/>
    </source>
</evidence>
<gene>
    <name evidence="12" type="ORF">AAG570_000192</name>
</gene>
<keyword evidence="6 9" id="KW-0255">Endonuclease</keyword>
<dbReference type="EMBL" id="JBFDAA010000001">
    <property type="protein sequence ID" value="KAL1140260.1"/>
    <property type="molecule type" value="Genomic_DNA"/>
</dbReference>
<dbReference type="InterPro" id="IPR012337">
    <property type="entry name" value="RNaseH-like_sf"/>
</dbReference>
<dbReference type="GO" id="GO:0006298">
    <property type="term" value="P:mismatch repair"/>
    <property type="evidence" value="ECO:0007669"/>
    <property type="project" value="UniProtKB-ARBA"/>
</dbReference>
<feature type="binding site" evidence="9">
    <location>
        <position position="153"/>
    </location>
    <ligand>
        <name>a divalent metal cation</name>
        <dbReference type="ChEBI" id="CHEBI:60240"/>
    </ligand>
</feature>
<dbReference type="GO" id="GO:0006401">
    <property type="term" value="P:RNA catabolic process"/>
    <property type="evidence" value="ECO:0007669"/>
    <property type="project" value="UniProtKB-UniRule"/>
</dbReference>
<dbReference type="GO" id="GO:0046872">
    <property type="term" value="F:metal ion binding"/>
    <property type="evidence" value="ECO:0007669"/>
    <property type="project" value="UniProtKB-KW"/>
</dbReference>
<dbReference type="InterPro" id="IPR023160">
    <property type="entry name" value="RNase_HII_hlx-loop-hlx_cap_dom"/>
</dbReference>
<dbReference type="EC" id="3.1.26.4" evidence="10"/>
<reference evidence="12 13" key="1">
    <citation type="submission" date="2024-07" db="EMBL/GenBank/DDBJ databases">
        <title>Chromosome-level genome assembly of the water stick insect Ranatra chinensis (Heteroptera: Nepidae).</title>
        <authorList>
            <person name="Liu X."/>
        </authorList>
    </citation>
    <scope>NUCLEOTIDE SEQUENCE [LARGE SCALE GENOMIC DNA]</scope>
    <source>
        <strain evidence="12">Cailab_2021Rc</strain>
        <tissue evidence="12">Muscle</tissue>
    </source>
</reference>
<dbReference type="InterPro" id="IPR036397">
    <property type="entry name" value="RNaseH_sf"/>
</dbReference>
<dbReference type="GO" id="GO:0004523">
    <property type="term" value="F:RNA-DNA hybrid ribonuclease activity"/>
    <property type="evidence" value="ECO:0007669"/>
    <property type="project" value="UniProtKB-UniRule"/>
</dbReference>
<dbReference type="GO" id="GO:0032299">
    <property type="term" value="C:ribonuclease H2 complex"/>
    <property type="evidence" value="ECO:0007669"/>
    <property type="project" value="UniProtKB-ARBA"/>
</dbReference>
<comment type="function">
    <text evidence="10">Endonuclease that specifically degrades the RNA of RNA-DNA hybrids.</text>
</comment>
<evidence type="ECO:0000313" key="13">
    <source>
        <dbReference type="Proteomes" id="UP001558652"/>
    </source>
</evidence>
<accession>A0ABD0YWM7</accession>
<dbReference type="InterPro" id="IPR001352">
    <property type="entry name" value="RNase_HII/HIII"/>
</dbReference>
<evidence type="ECO:0000256" key="9">
    <source>
        <dbReference type="PROSITE-ProRule" id="PRU01319"/>
    </source>
</evidence>
<evidence type="ECO:0000256" key="8">
    <source>
        <dbReference type="ARBA" id="ARBA00024981"/>
    </source>
</evidence>
<proteinExistence type="inferred from homology"/>
<dbReference type="NCBIfam" id="TIGR00729">
    <property type="entry name" value="ribonuclease HII"/>
    <property type="match status" value="1"/>
</dbReference>
<organism evidence="12 13">
    <name type="scientific">Ranatra chinensis</name>
    <dbReference type="NCBI Taxonomy" id="642074"/>
    <lineage>
        <taxon>Eukaryota</taxon>
        <taxon>Metazoa</taxon>
        <taxon>Ecdysozoa</taxon>
        <taxon>Arthropoda</taxon>
        <taxon>Hexapoda</taxon>
        <taxon>Insecta</taxon>
        <taxon>Pterygota</taxon>
        <taxon>Neoptera</taxon>
        <taxon>Paraneoptera</taxon>
        <taxon>Hemiptera</taxon>
        <taxon>Heteroptera</taxon>
        <taxon>Panheteroptera</taxon>
        <taxon>Nepomorpha</taxon>
        <taxon>Nepidae</taxon>
        <taxon>Ranatrinae</taxon>
        <taxon>Ranatra</taxon>
    </lineage>
</organism>
<evidence type="ECO:0000256" key="6">
    <source>
        <dbReference type="ARBA" id="ARBA00022759"/>
    </source>
</evidence>
<sequence length="305" mass="33901">MDGTTVTGTKDVGDFCLSHDNTESYYIKSYVPESCKTEACILGIDEAGRGPVLGPMVYSICYCLKNKEEELKLTGCADSKSLTEVKREVIFDKLCGLKDFVGWDTEVISPTVISNSMLRRQKISLNEISHNAAINLVKRAQESGVKVTDVFVDTVGPAGKYQAKLKDIFPELNITVANKADATYPIVSAASIFAKVTRDICLKVWKCPEFLEGTDINLGSGYPGDPDTKKFLEENIDPVFGFPQVVRFSWATALKILEAKAAPIKWEDDELPSGSKSIKSFFKKPEVKERHQFFRDRNLTNTTEL</sequence>
<dbReference type="AlphaFoldDB" id="A0ABD0YWM7"/>
<keyword evidence="7 9" id="KW-0378">Hydrolase</keyword>
<dbReference type="Gene3D" id="1.10.10.460">
    <property type="entry name" value="Ribonuclease hii. Domain 2"/>
    <property type="match status" value="1"/>
</dbReference>
<feature type="binding site" evidence="9">
    <location>
        <position position="45"/>
    </location>
    <ligand>
        <name>a divalent metal cation</name>
        <dbReference type="ChEBI" id="CHEBI:60240"/>
    </ligand>
</feature>
<keyword evidence="13" id="KW-1185">Reference proteome</keyword>
<keyword evidence="5 9" id="KW-0479">Metal-binding</keyword>
<evidence type="ECO:0000259" key="11">
    <source>
        <dbReference type="PROSITE" id="PS51975"/>
    </source>
</evidence>
<comment type="cofactor">
    <cofactor evidence="9">
        <name>Mn(2+)</name>
        <dbReference type="ChEBI" id="CHEBI:29035"/>
    </cofactor>
    <cofactor evidence="9">
        <name>Mg(2+)</name>
        <dbReference type="ChEBI" id="CHEBI:18420"/>
    </cofactor>
    <text evidence="9">Manganese or magnesium. Binds 1 divalent metal ion per monomer in the absence of substrate. May bind a second metal ion after substrate binding.</text>
</comment>
<dbReference type="SUPFAM" id="SSF53098">
    <property type="entry name" value="Ribonuclease H-like"/>
    <property type="match status" value="1"/>
</dbReference>
<evidence type="ECO:0000256" key="1">
    <source>
        <dbReference type="ARBA" id="ARBA00000077"/>
    </source>
</evidence>
<comment type="function">
    <text evidence="8">Catalytic subunit of RNase HII, an endonuclease that specifically degrades the RNA of RNA:DNA hybrids. Participates in DNA replication, possibly by mediating the removal of lagging-strand Okazaki fragment RNA primers during DNA replication. Mediates the excision of single ribonucleotides from DNA:RNA duplexes.</text>
</comment>
<evidence type="ECO:0000256" key="10">
    <source>
        <dbReference type="RuleBase" id="RU003515"/>
    </source>
</evidence>
<dbReference type="FunFam" id="3.30.420.10:FF:000016">
    <property type="entry name" value="Ribonuclease"/>
    <property type="match status" value="1"/>
</dbReference>
<dbReference type="Gene3D" id="3.30.420.10">
    <property type="entry name" value="Ribonuclease H-like superfamily/Ribonuclease H"/>
    <property type="match status" value="1"/>
</dbReference>
<evidence type="ECO:0000256" key="7">
    <source>
        <dbReference type="ARBA" id="ARBA00022801"/>
    </source>
</evidence>
<dbReference type="FunFam" id="1.10.10.460:FF:000001">
    <property type="entry name" value="Ribonuclease"/>
    <property type="match status" value="1"/>
</dbReference>
<evidence type="ECO:0000256" key="2">
    <source>
        <dbReference type="ARBA" id="ARBA00001946"/>
    </source>
</evidence>
<dbReference type="InterPro" id="IPR024567">
    <property type="entry name" value="RNase_HII/HIII_dom"/>
</dbReference>
<keyword evidence="4 9" id="KW-0540">Nuclease</keyword>
<dbReference type="PANTHER" id="PTHR10954">
    <property type="entry name" value="RIBONUCLEASE H2 SUBUNIT A"/>
    <property type="match status" value="1"/>
</dbReference>
<evidence type="ECO:0000256" key="5">
    <source>
        <dbReference type="ARBA" id="ARBA00022723"/>
    </source>
</evidence>